<evidence type="ECO:0000256" key="1">
    <source>
        <dbReference type="ARBA" id="ARBA00022614"/>
    </source>
</evidence>
<dbReference type="InterPro" id="IPR025875">
    <property type="entry name" value="Leu-rich_rpt_4"/>
</dbReference>
<evidence type="ECO:0000313" key="7">
    <source>
        <dbReference type="WBParaSite" id="ASIM_0001959201-mRNA-1"/>
    </source>
</evidence>
<dbReference type="SMART" id="SM00369">
    <property type="entry name" value="LRR_TYP"/>
    <property type="match status" value="2"/>
</dbReference>
<keyword evidence="3" id="KW-0677">Repeat</keyword>
<evidence type="ECO:0000256" key="3">
    <source>
        <dbReference type="ARBA" id="ARBA00022737"/>
    </source>
</evidence>
<dbReference type="Proteomes" id="UP000267096">
    <property type="component" value="Unassembled WGS sequence"/>
</dbReference>
<sequence>MRLTSLEEVNLSANRLSSISSAFALLPNLQILRLHSNRITSIPDLSNSQSLYLLDVSNNDIENVNTDMCMARTLKHLDLTCNLALRVNTSTLRPKKKGRLVSVVDVGSESMSGPFQYGFSETSGQKNKLCIRQIRPRNDNRHVFGMIDGGSNDETVSGVESLKMALIKAHEHLGQLGERLGASALLLYVSHDELLCAISGQIGAVLCRNGNALDLTDDMISSEICDEQYQKLRRDNVTITQDNLIEGICPSMRSLGFSFLYPAVLPNPTKITVPLLDTDEFIIIASKALWKFVSPQRSVDLIRAIRNPQMAAKKLQVRSLISFIYMLRFVIDL</sequence>
<dbReference type="SUPFAM" id="SSF81606">
    <property type="entry name" value="PP2C-like"/>
    <property type="match status" value="1"/>
</dbReference>
<evidence type="ECO:0000256" key="2">
    <source>
        <dbReference type="ARBA" id="ARBA00022729"/>
    </source>
</evidence>
<gene>
    <name evidence="5" type="ORF">ASIM_LOCUS18982</name>
</gene>
<dbReference type="WBParaSite" id="ASIM_0001959201-mRNA-1">
    <property type="protein sequence ID" value="ASIM_0001959201-mRNA-1"/>
    <property type="gene ID" value="ASIM_0001959201"/>
</dbReference>
<dbReference type="InterPro" id="IPR001611">
    <property type="entry name" value="Leu-rich_rpt"/>
</dbReference>
<dbReference type="InterPro" id="IPR032675">
    <property type="entry name" value="LRR_dom_sf"/>
</dbReference>
<accession>A0A0M3KF33</accession>
<name>A0A0M3KF33_ANISI</name>
<dbReference type="PANTHER" id="PTHR24373">
    <property type="entry name" value="SLIT RELATED LEUCINE-RICH REPEAT NEURONAL PROTEIN"/>
    <property type="match status" value="1"/>
</dbReference>
<dbReference type="Gene3D" id="3.80.10.10">
    <property type="entry name" value="Ribonuclease Inhibitor"/>
    <property type="match status" value="1"/>
</dbReference>
<dbReference type="PROSITE" id="PS51746">
    <property type="entry name" value="PPM_2"/>
    <property type="match status" value="1"/>
</dbReference>
<dbReference type="Gene3D" id="3.60.40.10">
    <property type="entry name" value="PPM-type phosphatase domain"/>
    <property type="match status" value="1"/>
</dbReference>
<evidence type="ECO:0000259" key="4">
    <source>
        <dbReference type="PROSITE" id="PS51746"/>
    </source>
</evidence>
<protein>
    <submittedName>
        <fullName evidence="7">Protein phosphatase PHLPP-like protein (inferred by orthology to a C. elegans protein)</fullName>
    </submittedName>
</protein>
<dbReference type="EMBL" id="UYRR01036404">
    <property type="protein sequence ID" value="VDK66922.1"/>
    <property type="molecule type" value="Genomic_DNA"/>
</dbReference>
<dbReference type="InterPro" id="IPR036457">
    <property type="entry name" value="PPM-type-like_dom_sf"/>
</dbReference>
<organism evidence="7">
    <name type="scientific">Anisakis simplex</name>
    <name type="common">Herring worm</name>
    <dbReference type="NCBI Taxonomy" id="6269"/>
    <lineage>
        <taxon>Eukaryota</taxon>
        <taxon>Metazoa</taxon>
        <taxon>Ecdysozoa</taxon>
        <taxon>Nematoda</taxon>
        <taxon>Chromadorea</taxon>
        <taxon>Rhabditida</taxon>
        <taxon>Spirurina</taxon>
        <taxon>Ascaridomorpha</taxon>
        <taxon>Ascaridoidea</taxon>
        <taxon>Anisakidae</taxon>
        <taxon>Anisakis</taxon>
        <taxon>Anisakis simplex complex</taxon>
    </lineage>
</organism>
<evidence type="ECO:0000313" key="6">
    <source>
        <dbReference type="Proteomes" id="UP000267096"/>
    </source>
</evidence>
<dbReference type="InterPro" id="IPR050328">
    <property type="entry name" value="Dev_Immune_Receptor"/>
</dbReference>
<dbReference type="SUPFAM" id="SSF52075">
    <property type="entry name" value="Outer arm dynein light chain 1"/>
    <property type="match status" value="1"/>
</dbReference>
<dbReference type="PANTHER" id="PTHR24373:SF275">
    <property type="entry name" value="TIR DOMAIN-CONTAINING PROTEIN"/>
    <property type="match status" value="1"/>
</dbReference>
<dbReference type="Pfam" id="PF12799">
    <property type="entry name" value="LRR_4"/>
    <property type="match status" value="1"/>
</dbReference>
<dbReference type="InterPro" id="IPR001932">
    <property type="entry name" value="PPM-type_phosphatase-like_dom"/>
</dbReference>
<dbReference type="OrthoDB" id="1394818at2759"/>
<keyword evidence="6" id="KW-1185">Reference proteome</keyword>
<keyword evidence="2" id="KW-0732">Signal</keyword>
<evidence type="ECO:0000313" key="5">
    <source>
        <dbReference type="EMBL" id="VDK66922.1"/>
    </source>
</evidence>
<dbReference type="Pfam" id="PF00481">
    <property type="entry name" value="PP2C"/>
    <property type="match status" value="1"/>
</dbReference>
<reference evidence="5 6" key="2">
    <citation type="submission" date="2018-11" db="EMBL/GenBank/DDBJ databases">
        <authorList>
            <consortium name="Pathogen Informatics"/>
        </authorList>
    </citation>
    <scope>NUCLEOTIDE SEQUENCE [LARGE SCALE GENOMIC DNA]</scope>
</reference>
<dbReference type="SMART" id="SM00332">
    <property type="entry name" value="PP2Cc"/>
    <property type="match status" value="1"/>
</dbReference>
<proteinExistence type="predicted"/>
<dbReference type="AlphaFoldDB" id="A0A0M3KF33"/>
<dbReference type="CDD" id="cd00143">
    <property type="entry name" value="PP2Cc"/>
    <property type="match status" value="1"/>
</dbReference>
<keyword evidence="1" id="KW-0433">Leucine-rich repeat</keyword>
<dbReference type="InterPro" id="IPR003591">
    <property type="entry name" value="Leu-rich_rpt_typical-subtyp"/>
</dbReference>
<feature type="domain" description="PPM-type phosphatase" evidence="4">
    <location>
        <begin position="116"/>
        <end position="333"/>
    </location>
</feature>
<dbReference type="PROSITE" id="PS51450">
    <property type="entry name" value="LRR"/>
    <property type="match status" value="2"/>
</dbReference>
<reference evidence="7" key="1">
    <citation type="submission" date="2017-02" db="UniProtKB">
        <authorList>
            <consortium name="WormBaseParasite"/>
        </authorList>
    </citation>
    <scope>IDENTIFICATION</scope>
</reference>